<dbReference type="Proteomes" id="UP000051562">
    <property type="component" value="Unassembled WGS sequence"/>
</dbReference>
<dbReference type="InterPro" id="IPR042208">
    <property type="entry name" value="D-ser_dehydrat-like_sf"/>
</dbReference>
<keyword evidence="6" id="KW-1185">Reference proteome</keyword>
<reference evidence="5 7" key="2">
    <citation type="submission" date="2017-02" db="EMBL/GenBank/DDBJ databases">
        <authorList>
            <person name="Peterson S.W."/>
        </authorList>
    </citation>
    <scope>NUCLEOTIDE SEQUENCE [LARGE SCALE GENOMIC DNA]</scope>
    <source>
        <strain evidence="5 7">DSM 9653</strain>
    </source>
</reference>
<reference evidence="4 6" key="1">
    <citation type="submission" date="2015-10" db="EMBL/GenBank/DDBJ databases">
        <title>Draft genome of Bosea thiooxidans.</title>
        <authorList>
            <person name="Wang X."/>
        </authorList>
    </citation>
    <scope>NUCLEOTIDE SEQUENCE [LARGE SCALE GENOMIC DNA]</scope>
    <source>
        <strain evidence="4 6">CGMCC 9174</strain>
    </source>
</reference>
<dbReference type="AlphaFoldDB" id="A0A0Q3L301"/>
<dbReference type="PANTHER" id="PTHR28004:SF2">
    <property type="entry name" value="D-SERINE DEHYDRATASE"/>
    <property type="match status" value="1"/>
</dbReference>
<dbReference type="OrthoDB" id="9772497at2"/>
<keyword evidence="2" id="KW-0456">Lyase</keyword>
<dbReference type="CDD" id="cd06820">
    <property type="entry name" value="PLPDE_III_LS_D-TA_like"/>
    <property type="match status" value="1"/>
</dbReference>
<dbReference type="Pfam" id="PF01168">
    <property type="entry name" value="Ala_racemase_N"/>
    <property type="match status" value="1"/>
</dbReference>
<accession>A0A0Q3L301</accession>
<dbReference type="Proteomes" id="UP000190130">
    <property type="component" value="Unassembled WGS sequence"/>
</dbReference>
<dbReference type="Pfam" id="PF14031">
    <property type="entry name" value="D-ser_dehydrat"/>
    <property type="match status" value="1"/>
</dbReference>
<dbReference type="Gene3D" id="3.20.20.10">
    <property type="entry name" value="Alanine racemase"/>
    <property type="match status" value="1"/>
</dbReference>
<dbReference type="GO" id="GO:0036088">
    <property type="term" value="P:D-serine catabolic process"/>
    <property type="evidence" value="ECO:0007669"/>
    <property type="project" value="TreeGrafter"/>
</dbReference>
<gene>
    <name evidence="4" type="ORF">ARD30_10920</name>
    <name evidence="5" type="ORF">SAMN05660750_02884</name>
</gene>
<organism evidence="4 6">
    <name type="scientific">Bosea thiooxidans</name>
    <dbReference type="NCBI Taxonomy" id="53254"/>
    <lineage>
        <taxon>Bacteria</taxon>
        <taxon>Pseudomonadati</taxon>
        <taxon>Pseudomonadota</taxon>
        <taxon>Alphaproteobacteria</taxon>
        <taxon>Hyphomicrobiales</taxon>
        <taxon>Boseaceae</taxon>
        <taxon>Bosea</taxon>
    </lineage>
</organism>
<dbReference type="PANTHER" id="PTHR28004">
    <property type="entry name" value="ZGC:162816-RELATED"/>
    <property type="match status" value="1"/>
</dbReference>
<protein>
    <submittedName>
        <fullName evidence="4">Alanine racemase</fullName>
    </submittedName>
    <submittedName>
        <fullName evidence="5">D-serine deaminase, pyridoxal phosphate-dependent</fullName>
    </submittedName>
</protein>
<dbReference type="InterPro" id="IPR026956">
    <property type="entry name" value="D-ser_dehydrat-like_dom"/>
</dbReference>
<comment type="similarity">
    <text evidence="1">Belongs to the DSD1 family.</text>
</comment>
<dbReference type="EMBL" id="FUYX01000007">
    <property type="protein sequence ID" value="SKB90013.1"/>
    <property type="molecule type" value="Genomic_DNA"/>
</dbReference>
<evidence type="ECO:0000313" key="6">
    <source>
        <dbReference type="Proteomes" id="UP000051562"/>
    </source>
</evidence>
<evidence type="ECO:0000313" key="7">
    <source>
        <dbReference type="Proteomes" id="UP000190130"/>
    </source>
</evidence>
<dbReference type="InterPro" id="IPR001608">
    <property type="entry name" value="Ala_racemase_N"/>
</dbReference>
<evidence type="ECO:0000313" key="5">
    <source>
        <dbReference type="EMBL" id="SKB90013.1"/>
    </source>
</evidence>
<dbReference type="InterPro" id="IPR051466">
    <property type="entry name" value="D-amino_acid_metab_enzyme"/>
</dbReference>
<evidence type="ECO:0000259" key="3">
    <source>
        <dbReference type="SMART" id="SM01119"/>
    </source>
</evidence>
<sequence>MSVTATTSPAVDQPAATPLAAEIARVYGTPAVVIDLDKVDANIARLQAACDAAGVANRPHIKTHKSPELARLQVEAGARGITCQKLGEAEIMADGGLDDIMISYNILGEEKLGRLGALQRRVRMIVAADNPVTISGLPRAAGIAGRDLEVVVECDTGRKRAGVETPGEAVELAKMIAASPGLRFAGFLMYPPEDGWERTQIFLDTANAGLRDAGLKADIVSTGGSPNIPNMGKLKGATEHRSGTSIFNDRMQIAAGVASLEDCALTVYATVVSRAGAERGILDSGSKTLTSDKGNLEGHGYILEYPAAKIAQFAEEHGFLDLSASNKRPVVGEVVRIVPNHVCVVVNMVDRLITVRGDKLIGELPVAARGKLT</sequence>
<dbReference type="Gene3D" id="2.40.37.20">
    <property type="entry name" value="D-serine dehydratase-like domain"/>
    <property type="match status" value="1"/>
</dbReference>
<feature type="domain" description="D-serine dehydratase-like" evidence="3">
    <location>
        <begin position="264"/>
        <end position="356"/>
    </location>
</feature>
<dbReference type="InterPro" id="IPR029066">
    <property type="entry name" value="PLP-binding_barrel"/>
</dbReference>
<dbReference type="SMART" id="SM01119">
    <property type="entry name" value="D-ser_dehydrat"/>
    <property type="match status" value="1"/>
</dbReference>
<proteinExistence type="inferred from homology"/>
<dbReference type="GO" id="GO:0008721">
    <property type="term" value="F:D-serine ammonia-lyase activity"/>
    <property type="evidence" value="ECO:0007669"/>
    <property type="project" value="TreeGrafter"/>
</dbReference>
<evidence type="ECO:0000256" key="2">
    <source>
        <dbReference type="ARBA" id="ARBA00023239"/>
    </source>
</evidence>
<dbReference type="RefSeq" id="WP_055727612.1">
    <property type="nucleotide sequence ID" value="NZ_FUYX01000007.1"/>
</dbReference>
<dbReference type="STRING" id="53254.SAMN05660750_02884"/>
<dbReference type="EMBL" id="LMAR01000028">
    <property type="protein sequence ID" value="KQK31116.1"/>
    <property type="molecule type" value="Genomic_DNA"/>
</dbReference>
<evidence type="ECO:0000313" key="4">
    <source>
        <dbReference type="EMBL" id="KQK31116.1"/>
    </source>
</evidence>
<evidence type="ECO:0000256" key="1">
    <source>
        <dbReference type="ARBA" id="ARBA00005323"/>
    </source>
</evidence>
<dbReference type="SUPFAM" id="SSF51419">
    <property type="entry name" value="PLP-binding barrel"/>
    <property type="match status" value="1"/>
</dbReference>
<name>A0A0Q3L301_9HYPH</name>